<reference evidence="4" key="1">
    <citation type="journal article" date="2021" name="PeerJ">
        <title>Extensive microbial diversity within the chicken gut microbiome revealed by metagenomics and culture.</title>
        <authorList>
            <person name="Gilroy R."/>
            <person name="Ravi A."/>
            <person name="Getino M."/>
            <person name="Pursley I."/>
            <person name="Horton D.L."/>
            <person name="Alikhan N.F."/>
            <person name="Baker D."/>
            <person name="Gharbi K."/>
            <person name="Hall N."/>
            <person name="Watson M."/>
            <person name="Adriaenssens E.M."/>
            <person name="Foster-Nyarko E."/>
            <person name="Jarju S."/>
            <person name="Secka A."/>
            <person name="Antonio M."/>
            <person name="Oren A."/>
            <person name="Chaudhuri R.R."/>
            <person name="La Ragione R."/>
            <person name="Hildebrand F."/>
            <person name="Pallen M.J."/>
        </authorList>
    </citation>
    <scope>NUCLEOTIDE SEQUENCE</scope>
    <source>
        <strain evidence="4">CHK124-7917</strain>
    </source>
</reference>
<reference evidence="4" key="2">
    <citation type="submission" date="2021-09" db="EMBL/GenBank/DDBJ databases">
        <authorList>
            <person name="Gilroy R."/>
        </authorList>
    </citation>
    <scope>NUCLEOTIDE SEQUENCE</scope>
    <source>
        <strain evidence="4">CHK124-7917</strain>
    </source>
</reference>
<evidence type="ECO:0000313" key="4">
    <source>
        <dbReference type="EMBL" id="HJF44694.1"/>
    </source>
</evidence>
<gene>
    <name evidence="4" type="ORF">K8U72_02770</name>
</gene>
<dbReference type="CDD" id="cd04301">
    <property type="entry name" value="NAT_SF"/>
    <property type="match status" value="1"/>
</dbReference>
<dbReference type="InterPro" id="IPR050680">
    <property type="entry name" value="YpeA/RimI_acetyltransf"/>
</dbReference>
<dbReference type="PANTHER" id="PTHR43420:SF47">
    <property type="entry name" value="N-ACETYLTRANSFERASE DOMAIN-CONTAINING PROTEIN"/>
    <property type="match status" value="1"/>
</dbReference>
<feature type="domain" description="N-acetyltransferase" evidence="3">
    <location>
        <begin position="1"/>
        <end position="131"/>
    </location>
</feature>
<dbReference type="Proteomes" id="UP000697330">
    <property type="component" value="Unassembled WGS sequence"/>
</dbReference>
<dbReference type="EMBL" id="DYWQ01000045">
    <property type="protein sequence ID" value="HJF44694.1"/>
    <property type="molecule type" value="Genomic_DNA"/>
</dbReference>
<dbReference type="PROSITE" id="PS51186">
    <property type="entry name" value="GNAT"/>
    <property type="match status" value="1"/>
</dbReference>
<evidence type="ECO:0000256" key="1">
    <source>
        <dbReference type="ARBA" id="ARBA00022679"/>
    </source>
</evidence>
<protein>
    <submittedName>
        <fullName evidence="4">GNAT family N-acetyltransferase</fullName>
    </submittedName>
</protein>
<name>A0A921KKW4_9ACTN</name>
<dbReference type="InterPro" id="IPR016181">
    <property type="entry name" value="Acyl_CoA_acyltransferase"/>
</dbReference>
<keyword evidence="2" id="KW-0012">Acyltransferase</keyword>
<evidence type="ECO:0000313" key="5">
    <source>
        <dbReference type="Proteomes" id="UP000697330"/>
    </source>
</evidence>
<dbReference type="Pfam" id="PF00583">
    <property type="entry name" value="Acetyltransf_1"/>
    <property type="match status" value="1"/>
</dbReference>
<dbReference type="SUPFAM" id="SSF55729">
    <property type="entry name" value="Acyl-CoA N-acyltransferases (Nat)"/>
    <property type="match status" value="1"/>
</dbReference>
<proteinExistence type="predicted"/>
<dbReference type="InterPro" id="IPR000182">
    <property type="entry name" value="GNAT_dom"/>
</dbReference>
<comment type="caution">
    <text evidence="4">The sequence shown here is derived from an EMBL/GenBank/DDBJ whole genome shotgun (WGS) entry which is preliminary data.</text>
</comment>
<dbReference type="Gene3D" id="3.40.630.30">
    <property type="match status" value="1"/>
</dbReference>
<sequence>MVESAIIQHCQFVGTEGGKIVAAYIMDHERDAAYDRVSWSVDAAPDEASILHALRVLPEYGGRGYAKQLVGHAIQTARARGQRALRLDCIEGNDVPQRMYRSFGFAYVATVSITYPDIGVPRDFLLYELAL</sequence>
<dbReference type="AlphaFoldDB" id="A0A921KKW4"/>
<keyword evidence="1" id="KW-0808">Transferase</keyword>
<accession>A0A921KKW4</accession>
<dbReference type="GO" id="GO:0016747">
    <property type="term" value="F:acyltransferase activity, transferring groups other than amino-acyl groups"/>
    <property type="evidence" value="ECO:0007669"/>
    <property type="project" value="InterPro"/>
</dbReference>
<dbReference type="PANTHER" id="PTHR43420">
    <property type="entry name" value="ACETYLTRANSFERASE"/>
    <property type="match status" value="1"/>
</dbReference>
<evidence type="ECO:0000259" key="3">
    <source>
        <dbReference type="PROSITE" id="PS51186"/>
    </source>
</evidence>
<dbReference type="RefSeq" id="WP_274958680.1">
    <property type="nucleotide sequence ID" value="NZ_DYWQ01000045.1"/>
</dbReference>
<evidence type="ECO:0000256" key="2">
    <source>
        <dbReference type="ARBA" id="ARBA00023315"/>
    </source>
</evidence>
<organism evidence="4 5">
    <name type="scientific">Thermophilibacter provencensis</name>
    <dbReference type="NCBI Taxonomy" id="1852386"/>
    <lineage>
        <taxon>Bacteria</taxon>
        <taxon>Bacillati</taxon>
        <taxon>Actinomycetota</taxon>
        <taxon>Coriobacteriia</taxon>
        <taxon>Coriobacteriales</taxon>
        <taxon>Atopobiaceae</taxon>
        <taxon>Thermophilibacter</taxon>
    </lineage>
</organism>